<reference evidence="9 10" key="1">
    <citation type="submission" date="2016-04" db="EMBL/GenBank/DDBJ databases">
        <title>The genome of Intoshia linei affirms orthonectids as highly simplified spiralians.</title>
        <authorList>
            <person name="Mikhailov K.V."/>
            <person name="Slusarev G.S."/>
            <person name="Nikitin M.A."/>
            <person name="Logacheva M.D."/>
            <person name="Penin A."/>
            <person name="Aleoshin V."/>
            <person name="Panchin Y.V."/>
        </authorList>
    </citation>
    <scope>NUCLEOTIDE SEQUENCE [LARGE SCALE GENOMIC DNA]</scope>
    <source>
        <strain evidence="9">Intl2013</strain>
        <tissue evidence="9">Whole animal</tissue>
    </source>
</reference>
<dbReference type="GO" id="GO:0071578">
    <property type="term" value="P:zinc ion import across plasma membrane"/>
    <property type="evidence" value="ECO:0007669"/>
    <property type="project" value="TreeGrafter"/>
</dbReference>
<name>A0A177BAS2_9BILA</name>
<dbReference type="Proteomes" id="UP000078046">
    <property type="component" value="Unassembled WGS sequence"/>
</dbReference>
<feature type="signal peptide" evidence="8">
    <location>
        <begin position="1"/>
        <end position="18"/>
    </location>
</feature>
<feature type="chain" id="PRO_5008056909" evidence="8">
    <location>
        <begin position="19"/>
        <end position="370"/>
    </location>
</feature>
<evidence type="ECO:0000256" key="8">
    <source>
        <dbReference type="SAM" id="SignalP"/>
    </source>
</evidence>
<dbReference type="GO" id="GO:0030003">
    <property type="term" value="P:intracellular monoatomic cation homeostasis"/>
    <property type="evidence" value="ECO:0007669"/>
    <property type="project" value="TreeGrafter"/>
</dbReference>
<keyword evidence="10" id="KW-1185">Reference proteome</keyword>
<evidence type="ECO:0000313" key="9">
    <source>
        <dbReference type="EMBL" id="OAF70742.1"/>
    </source>
</evidence>
<keyword evidence="5 7" id="KW-0472">Membrane</keyword>
<keyword evidence="4 7" id="KW-1133">Transmembrane helix</keyword>
<feature type="compositionally biased region" description="Basic and acidic residues" evidence="6">
    <location>
        <begin position="26"/>
        <end position="72"/>
    </location>
</feature>
<dbReference type="InterPro" id="IPR050799">
    <property type="entry name" value="ZIP_Transporter"/>
</dbReference>
<dbReference type="Pfam" id="PF02535">
    <property type="entry name" value="Zip"/>
    <property type="match status" value="1"/>
</dbReference>
<protein>
    <submittedName>
        <fullName evidence="9">BCG-induced integral membrane protein</fullName>
    </submittedName>
</protein>
<dbReference type="GO" id="GO:0005886">
    <property type="term" value="C:plasma membrane"/>
    <property type="evidence" value="ECO:0007669"/>
    <property type="project" value="TreeGrafter"/>
</dbReference>
<proteinExistence type="inferred from homology"/>
<evidence type="ECO:0000256" key="2">
    <source>
        <dbReference type="ARBA" id="ARBA00006939"/>
    </source>
</evidence>
<evidence type="ECO:0000256" key="3">
    <source>
        <dbReference type="ARBA" id="ARBA00022692"/>
    </source>
</evidence>
<dbReference type="EMBL" id="LWCA01000115">
    <property type="protein sequence ID" value="OAF70742.1"/>
    <property type="molecule type" value="Genomic_DNA"/>
</dbReference>
<gene>
    <name evidence="9" type="ORF">A3Q56_01502</name>
</gene>
<accession>A0A177BAS2</accession>
<evidence type="ECO:0000256" key="1">
    <source>
        <dbReference type="ARBA" id="ARBA00004141"/>
    </source>
</evidence>
<feature type="transmembrane region" description="Helical" evidence="7">
    <location>
        <begin position="303"/>
        <end position="322"/>
    </location>
</feature>
<feature type="region of interest" description="Disordered" evidence="6">
    <location>
        <begin position="26"/>
        <end position="74"/>
    </location>
</feature>
<feature type="transmembrane region" description="Helical" evidence="7">
    <location>
        <begin position="334"/>
        <end position="357"/>
    </location>
</feature>
<comment type="similarity">
    <text evidence="2">Belongs to the ZIP transporter (TC 2.A.5) family.</text>
</comment>
<feature type="transmembrane region" description="Helical" evidence="7">
    <location>
        <begin position="270"/>
        <end position="291"/>
    </location>
</feature>
<keyword evidence="3 7" id="KW-0812">Transmembrane</keyword>
<evidence type="ECO:0000256" key="7">
    <source>
        <dbReference type="SAM" id="Phobius"/>
    </source>
</evidence>
<feature type="transmembrane region" description="Helical" evidence="7">
    <location>
        <begin position="87"/>
        <end position="111"/>
    </location>
</feature>
<dbReference type="AlphaFoldDB" id="A0A177BAS2"/>
<evidence type="ECO:0000256" key="4">
    <source>
        <dbReference type="ARBA" id="ARBA00022989"/>
    </source>
</evidence>
<keyword evidence="8" id="KW-0732">Signal</keyword>
<dbReference type="GO" id="GO:0140410">
    <property type="term" value="F:monoatomic cation:bicarbonate symporter activity"/>
    <property type="evidence" value="ECO:0007669"/>
    <property type="project" value="TreeGrafter"/>
</dbReference>
<comment type="caution">
    <text evidence="9">The sequence shown here is derived from an EMBL/GenBank/DDBJ whole genome shotgun (WGS) entry which is preliminary data.</text>
</comment>
<sequence length="370" mass="42245">MKNLKVFILFCVITLTFCSKVDRGHEDRGHDDHEHQEEHEEHAHEHGDHDHHDHVDHDHNHSESSHGKDTHCQGKNGKYGKLSIGKVYLYSTISITIISLLSLCGVFLIFFRRTEFYNKVIIFMIALAIGTLLSDAILHLIPEVFGAHHHGPDNEKSTLAIHIKGLTILLGVIFLFHIEYLIKKIFQMTKEKTKTTEQKQYRWGIKPLAFVVTFGDAVHNFVDGMAIGVAFKKSAYYGLTVSLAVFFHELPHELGDFAILLENIKRKRNWLWAMIFNLISSLSAFLGMIVSISISNSPDAKDIILSFTAGLFLYLSLTDLMNEIAEQRKKHRSTIILVIQDAGFSIGVLLMYLLSYYEHDILHMFSTRCD</sequence>
<organism evidence="9 10">
    <name type="scientific">Intoshia linei</name>
    <dbReference type="NCBI Taxonomy" id="1819745"/>
    <lineage>
        <taxon>Eukaryota</taxon>
        <taxon>Metazoa</taxon>
        <taxon>Spiralia</taxon>
        <taxon>Lophotrochozoa</taxon>
        <taxon>Mesozoa</taxon>
        <taxon>Orthonectida</taxon>
        <taxon>Rhopaluridae</taxon>
        <taxon>Intoshia</taxon>
    </lineage>
</organism>
<evidence type="ECO:0000256" key="5">
    <source>
        <dbReference type="ARBA" id="ARBA00023136"/>
    </source>
</evidence>
<feature type="transmembrane region" description="Helical" evidence="7">
    <location>
        <begin position="161"/>
        <end position="182"/>
    </location>
</feature>
<dbReference type="GO" id="GO:0005385">
    <property type="term" value="F:zinc ion transmembrane transporter activity"/>
    <property type="evidence" value="ECO:0007669"/>
    <property type="project" value="TreeGrafter"/>
</dbReference>
<dbReference type="PANTHER" id="PTHR12191">
    <property type="entry name" value="SOLUTE CARRIER FAMILY 39"/>
    <property type="match status" value="1"/>
</dbReference>
<feature type="transmembrane region" description="Helical" evidence="7">
    <location>
        <begin position="120"/>
        <end position="141"/>
    </location>
</feature>
<comment type="subcellular location">
    <subcellularLocation>
        <location evidence="1">Membrane</location>
        <topology evidence="1">Multi-pass membrane protein</topology>
    </subcellularLocation>
</comment>
<dbReference type="OrthoDB" id="200954at2759"/>
<evidence type="ECO:0000313" key="10">
    <source>
        <dbReference type="Proteomes" id="UP000078046"/>
    </source>
</evidence>
<dbReference type="PANTHER" id="PTHR12191:SF37">
    <property type="entry name" value="ZINC TRANSPORTER FOI"/>
    <property type="match status" value="1"/>
</dbReference>
<evidence type="ECO:0000256" key="6">
    <source>
        <dbReference type="SAM" id="MobiDB-lite"/>
    </source>
</evidence>
<dbReference type="InterPro" id="IPR003689">
    <property type="entry name" value="ZIP"/>
</dbReference>